<evidence type="ECO:0000313" key="2">
    <source>
        <dbReference type="Proteomes" id="UP000192758"/>
    </source>
</evidence>
<dbReference type="PANTHER" id="PTHR32194:SF10">
    <property type="entry name" value="PROTEASOME SUBUNIT BETA TYPE-3"/>
    <property type="match status" value="1"/>
</dbReference>
<reference evidence="1 2" key="1">
    <citation type="journal article" date="2017" name="Environ. Microbiol.">
        <title>Decay of the glycolytic pathway and adaptation to intranuclear parasitism within Enterocytozoonidae microsporidia.</title>
        <authorList>
            <person name="Wiredu Boakye D."/>
            <person name="Jaroenlak P."/>
            <person name="Prachumwat A."/>
            <person name="Williams T.A."/>
            <person name="Bateman K.S."/>
            <person name="Itsathitphaisarn O."/>
            <person name="Sritunyalucksana K."/>
            <person name="Paszkiewicz K.H."/>
            <person name="Moore K.A."/>
            <person name="Stentiford G.D."/>
            <person name="Williams B.A."/>
        </authorList>
    </citation>
    <scope>NUCLEOTIDE SEQUENCE [LARGE SCALE GENOMIC DNA]</scope>
    <source>
        <strain evidence="1 2">TH1</strain>
    </source>
</reference>
<dbReference type="GO" id="GO:0005737">
    <property type="term" value="C:cytoplasm"/>
    <property type="evidence" value="ECO:0007669"/>
    <property type="project" value="TreeGrafter"/>
</dbReference>
<keyword evidence="2" id="KW-1185">Reference proteome</keyword>
<dbReference type="GO" id="GO:0019774">
    <property type="term" value="C:proteasome core complex, beta-subunit complex"/>
    <property type="evidence" value="ECO:0007669"/>
    <property type="project" value="EnsemblFungi"/>
</dbReference>
<dbReference type="AlphaFoldDB" id="A0A1W0E3S9"/>
<dbReference type="Pfam" id="PF00227">
    <property type="entry name" value="Proteasome"/>
    <property type="match status" value="1"/>
</dbReference>
<dbReference type="STRING" id="646526.A0A1W0E3S9"/>
<protein>
    <submittedName>
        <fullName evidence="1">Psmb3</fullName>
    </submittedName>
</protein>
<dbReference type="InterPro" id="IPR023333">
    <property type="entry name" value="Proteasome_suB-type"/>
</dbReference>
<dbReference type="VEuPathDB" id="MicrosporidiaDB:EHP00_712"/>
<dbReference type="PANTHER" id="PTHR32194">
    <property type="entry name" value="METALLOPROTEASE TLDD"/>
    <property type="match status" value="1"/>
</dbReference>
<sequence length="212" mass="23485">MFVFYTLMSDISTHYGGSILAIKGKDAVMIVNDKRMGTGPITVGLERSSVHKIGNKAYVGFSGFLPDSQGVLSKLKNYVNFFEVNEGREINVEELKNLLSFLLYEERTRSPYYVESIVVGIDITGSPRAFSMDCLGCVSEYHFVSTGTASNNLTGLAETLYTENMSTDDLFTCGMQVFLNAVDRDALSGWGADCYIIKNDQIIKRTVEGRND</sequence>
<dbReference type="GO" id="GO:0010499">
    <property type="term" value="P:proteasomal ubiquitin-independent protein catabolic process"/>
    <property type="evidence" value="ECO:0007669"/>
    <property type="project" value="EnsemblFungi"/>
</dbReference>
<dbReference type="SUPFAM" id="SSF56235">
    <property type="entry name" value="N-terminal nucleophile aminohydrolases (Ntn hydrolases)"/>
    <property type="match status" value="1"/>
</dbReference>
<dbReference type="Proteomes" id="UP000192758">
    <property type="component" value="Unassembled WGS sequence"/>
</dbReference>
<dbReference type="GO" id="GO:0061133">
    <property type="term" value="F:endopeptidase activator activity"/>
    <property type="evidence" value="ECO:0007669"/>
    <property type="project" value="EnsemblFungi"/>
</dbReference>
<dbReference type="InterPro" id="IPR029055">
    <property type="entry name" value="Ntn_hydrolases_N"/>
</dbReference>
<accession>A0A1W0E3S9</accession>
<dbReference type="GO" id="GO:0043161">
    <property type="term" value="P:proteasome-mediated ubiquitin-dependent protein catabolic process"/>
    <property type="evidence" value="ECO:0007669"/>
    <property type="project" value="EnsemblFungi"/>
</dbReference>
<proteinExistence type="predicted"/>
<name>A0A1W0E3S9_9MICR</name>
<evidence type="ECO:0000313" key="1">
    <source>
        <dbReference type="EMBL" id="OQS53890.1"/>
    </source>
</evidence>
<dbReference type="InterPro" id="IPR001353">
    <property type="entry name" value="Proteasome_sua/b"/>
</dbReference>
<dbReference type="Gene3D" id="3.60.20.10">
    <property type="entry name" value="Glutamine Phosphoribosylpyrophosphate, subunit 1, domain 1"/>
    <property type="match status" value="1"/>
</dbReference>
<dbReference type="EMBL" id="MNPJ01000024">
    <property type="protein sequence ID" value="OQS53890.1"/>
    <property type="molecule type" value="Genomic_DNA"/>
</dbReference>
<dbReference type="OrthoDB" id="204949at2759"/>
<organism evidence="1 2">
    <name type="scientific">Ecytonucleospora hepatopenaei</name>
    <dbReference type="NCBI Taxonomy" id="646526"/>
    <lineage>
        <taxon>Eukaryota</taxon>
        <taxon>Fungi</taxon>
        <taxon>Fungi incertae sedis</taxon>
        <taxon>Microsporidia</taxon>
        <taxon>Enterocytozoonidae</taxon>
        <taxon>Ecytonucleospora</taxon>
    </lineage>
</organism>
<gene>
    <name evidence="1" type="primary">psmb3</name>
    <name evidence="1" type="ORF">EHP00_712</name>
</gene>
<comment type="caution">
    <text evidence="1">The sequence shown here is derived from an EMBL/GenBank/DDBJ whole genome shotgun (WGS) entry which is preliminary data.</text>
</comment>